<keyword evidence="2" id="KW-1185">Reference proteome</keyword>
<organism evidence="2 3">
    <name type="scientific">Haemonchus contortus</name>
    <name type="common">Barber pole worm</name>
    <dbReference type="NCBI Taxonomy" id="6289"/>
    <lineage>
        <taxon>Eukaryota</taxon>
        <taxon>Metazoa</taxon>
        <taxon>Ecdysozoa</taxon>
        <taxon>Nematoda</taxon>
        <taxon>Chromadorea</taxon>
        <taxon>Rhabditida</taxon>
        <taxon>Rhabditina</taxon>
        <taxon>Rhabditomorpha</taxon>
        <taxon>Strongyloidea</taxon>
        <taxon>Trichostrongylidae</taxon>
        <taxon>Haemonchus</taxon>
    </lineage>
</organism>
<accession>A0A7I4YID8</accession>
<dbReference type="PANTHER" id="PTHR37959:SF2">
    <property type="entry name" value="SECRETED PROTEIN"/>
    <property type="match status" value="1"/>
</dbReference>
<evidence type="ECO:0000313" key="3">
    <source>
        <dbReference type="WBParaSite" id="HCON_00105690-00001"/>
    </source>
</evidence>
<dbReference type="PANTHER" id="PTHR37959">
    <property type="entry name" value="PROTEIN CBG15758"/>
    <property type="match status" value="1"/>
</dbReference>
<dbReference type="WBParaSite" id="HCON_00105690-00001">
    <property type="protein sequence ID" value="HCON_00105690-00001"/>
    <property type="gene ID" value="HCON_00105690"/>
</dbReference>
<keyword evidence="1" id="KW-0812">Transmembrane</keyword>
<dbReference type="AlphaFoldDB" id="A0A7I4YID8"/>
<evidence type="ECO:0000256" key="1">
    <source>
        <dbReference type="SAM" id="Phobius"/>
    </source>
</evidence>
<evidence type="ECO:0000313" key="2">
    <source>
        <dbReference type="Proteomes" id="UP000025227"/>
    </source>
</evidence>
<keyword evidence="1" id="KW-0472">Membrane</keyword>
<keyword evidence="1" id="KW-1133">Transmembrane helix</keyword>
<reference evidence="3" key="1">
    <citation type="submission" date="2020-12" db="UniProtKB">
        <authorList>
            <consortium name="WormBaseParasite"/>
        </authorList>
    </citation>
    <scope>IDENTIFICATION</scope>
    <source>
        <strain evidence="3">MHco3</strain>
    </source>
</reference>
<proteinExistence type="predicted"/>
<dbReference type="Proteomes" id="UP000025227">
    <property type="component" value="Unplaced"/>
</dbReference>
<name>A0A7I4YID8_HAECO</name>
<sequence>METTGKMVRSNRGPGCSGGHRSTSVMHFVLVAVLVTIISARKELKEKSYKVFPETRFIPNPERLPCDFTCTRRTAVRTIVDGAFYTMDCLDRNGNNMARCSTCCAMEALSMRLTTDRSSGMPSVDGKDCVCCFDNKC</sequence>
<feature type="transmembrane region" description="Helical" evidence="1">
    <location>
        <begin position="20"/>
        <end position="40"/>
    </location>
</feature>
<protein>
    <submittedName>
        <fullName evidence="3">Uncharacterized protein</fullName>
    </submittedName>
</protein>